<evidence type="ECO:0000256" key="10">
    <source>
        <dbReference type="ARBA" id="ARBA00023125"/>
    </source>
</evidence>
<keyword evidence="7" id="KW-0067">ATP-binding</keyword>
<dbReference type="SMART" id="SM00382">
    <property type="entry name" value="AAA"/>
    <property type="match status" value="1"/>
</dbReference>
<organism evidence="20 21">
    <name type="scientific">Cohaesibacter gelatinilyticus</name>
    <dbReference type="NCBI Taxonomy" id="372072"/>
    <lineage>
        <taxon>Bacteria</taxon>
        <taxon>Pseudomonadati</taxon>
        <taxon>Pseudomonadota</taxon>
        <taxon>Alphaproteobacteria</taxon>
        <taxon>Hyphomicrobiales</taxon>
        <taxon>Cohaesibacteraceae</taxon>
    </lineage>
</organism>
<keyword evidence="13" id="KW-0535">Nitrogen fixation</keyword>
<dbReference type="InterPro" id="IPR001789">
    <property type="entry name" value="Sig_transdc_resp-reg_receiver"/>
</dbReference>
<evidence type="ECO:0000256" key="4">
    <source>
        <dbReference type="ARBA" id="ARBA00022491"/>
    </source>
</evidence>
<keyword evidence="3" id="KW-0963">Cytoplasm</keyword>
<dbReference type="PROSITE" id="PS00676">
    <property type="entry name" value="SIGMA54_INTERACT_2"/>
    <property type="match status" value="1"/>
</dbReference>
<evidence type="ECO:0000256" key="12">
    <source>
        <dbReference type="ARBA" id="ARBA00023163"/>
    </source>
</evidence>
<dbReference type="GO" id="GO:0000160">
    <property type="term" value="P:phosphorelay signal transduction system"/>
    <property type="evidence" value="ECO:0007669"/>
    <property type="project" value="UniProtKB-KW"/>
</dbReference>
<keyword evidence="21" id="KW-1185">Reference proteome</keyword>
<evidence type="ECO:0000256" key="17">
    <source>
        <dbReference type="PROSITE-ProRule" id="PRU00169"/>
    </source>
</evidence>
<dbReference type="Pfam" id="PF25601">
    <property type="entry name" value="AAA_lid_14"/>
    <property type="match status" value="1"/>
</dbReference>
<dbReference type="Gene3D" id="1.10.8.60">
    <property type="match status" value="1"/>
</dbReference>
<dbReference type="Gene3D" id="3.40.50.300">
    <property type="entry name" value="P-loop containing nucleotide triphosphate hydrolases"/>
    <property type="match status" value="1"/>
</dbReference>
<evidence type="ECO:0000256" key="5">
    <source>
        <dbReference type="ARBA" id="ARBA00022553"/>
    </source>
</evidence>
<gene>
    <name evidence="20" type="ORF">SAMN06265368_2037</name>
</gene>
<dbReference type="Pfam" id="PF00072">
    <property type="entry name" value="Response_reg"/>
    <property type="match status" value="1"/>
</dbReference>
<dbReference type="GO" id="GO:0005737">
    <property type="term" value="C:cytoplasm"/>
    <property type="evidence" value="ECO:0007669"/>
    <property type="project" value="UniProtKB-SubCell"/>
</dbReference>
<evidence type="ECO:0000259" key="19">
    <source>
        <dbReference type="PROSITE" id="PS50110"/>
    </source>
</evidence>
<name>A0A285PB32_9HYPH</name>
<keyword evidence="6" id="KW-0547">Nucleotide-binding</keyword>
<evidence type="ECO:0000256" key="3">
    <source>
        <dbReference type="ARBA" id="ARBA00022490"/>
    </source>
</evidence>
<dbReference type="AlphaFoldDB" id="A0A285PB32"/>
<dbReference type="Gene3D" id="3.40.50.2300">
    <property type="match status" value="1"/>
</dbReference>
<keyword evidence="5 17" id="KW-0597">Phosphoprotein</keyword>
<evidence type="ECO:0000256" key="2">
    <source>
        <dbReference type="ARBA" id="ARBA00019059"/>
    </source>
</evidence>
<comment type="function">
    <text evidence="16">Member of the two-component regulatory system NtrB/NtrC, which controls expression of the nitrogen-regulated (ntr) genes in response to nitrogen limitation. Phosphorylated NtrC binds directly to DNA and stimulates the formation of open promoter-sigma54-RNA polymerase complexes.</text>
</comment>
<dbReference type="GO" id="GO:0005524">
    <property type="term" value="F:ATP binding"/>
    <property type="evidence" value="ECO:0007669"/>
    <property type="project" value="UniProtKB-KW"/>
</dbReference>
<dbReference type="InterPro" id="IPR003593">
    <property type="entry name" value="AAA+_ATPase"/>
</dbReference>
<evidence type="ECO:0000256" key="6">
    <source>
        <dbReference type="ARBA" id="ARBA00022741"/>
    </source>
</evidence>
<dbReference type="PRINTS" id="PR01590">
    <property type="entry name" value="HTHFIS"/>
</dbReference>
<dbReference type="InterPro" id="IPR025662">
    <property type="entry name" value="Sigma_54_int_dom_ATP-bd_1"/>
</dbReference>
<feature type="domain" description="Response regulatory" evidence="19">
    <location>
        <begin position="4"/>
        <end position="121"/>
    </location>
</feature>
<dbReference type="InterPro" id="IPR009057">
    <property type="entry name" value="Homeodomain-like_sf"/>
</dbReference>
<keyword evidence="4" id="KW-0678">Repressor</keyword>
<reference evidence="20 21" key="1">
    <citation type="submission" date="2017-09" db="EMBL/GenBank/DDBJ databases">
        <authorList>
            <person name="Ehlers B."/>
            <person name="Leendertz F.H."/>
        </authorList>
    </citation>
    <scope>NUCLEOTIDE SEQUENCE [LARGE SCALE GENOMIC DNA]</scope>
    <source>
        <strain evidence="20 21">DSM 18289</strain>
    </source>
</reference>
<comment type="subcellular location">
    <subcellularLocation>
        <location evidence="1">Cytoplasm</location>
    </subcellularLocation>
</comment>
<evidence type="ECO:0000313" key="20">
    <source>
        <dbReference type="EMBL" id="SNZ18960.1"/>
    </source>
</evidence>
<proteinExistence type="predicted"/>
<keyword evidence="9" id="KW-0805">Transcription regulation</keyword>
<evidence type="ECO:0000256" key="8">
    <source>
        <dbReference type="ARBA" id="ARBA00023012"/>
    </source>
</evidence>
<dbReference type="PROSITE" id="PS50045">
    <property type="entry name" value="SIGMA54_INTERACT_4"/>
    <property type="match status" value="1"/>
</dbReference>
<evidence type="ECO:0000259" key="18">
    <source>
        <dbReference type="PROSITE" id="PS50045"/>
    </source>
</evidence>
<feature type="domain" description="Sigma-54 factor interaction" evidence="18">
    <location>
        <begin position="146"/>
        <end position="376"/>
    </location>
</feature>
<dbReference type="InterPro" id="IPR002078">
    <property type="entry name" value="Sigma_54_int"/>
</dbReference>
<dbReference type="SUPFAM" id="SSF52172">
    <property type="entry name" value="CheY-like"/>
    <property type="match status" value="1"/>
</dbReference>
<dbReference type="Gene3D" id="1.10.10.60">
    <property type="entry name" value="Homeodomain-like"/>
    <property type="match status" value="1"/>
</dbReference>
<dbReference type="RefSeq" id="WP_097153350.1">
    <property type="nucleotide sequence ID" value="NZ_OBEL01000002.1"/>
</dbReference>
<dbReference type="GO" id="GO:0006355">
    <property type="term" value="P:regulation of DNA-templated transcription"/>
    <property type="evidence" value="ECO:0007669"/>
    <property type="project" value="InterPro"/>
</dbReference>
<dbReference type="FunFam" id="3.40.50.300:FF:000006">
    <property type="entry name" value="DNA-binding transcriptional regulator NtrC"/>
    <property type="match status" value="1"/>
</dbReference>
<dbReference type="OrthoDB" id="9804019at2"/>
<dbReference type="PANTHER" id="PTHR32071:SF95">
    <property type="entry name" value="DNA-BINDING TRANSCRIPTIONAL REGULATOR NTRC"/>
    <property type="match status" value="1"/>
</dbReference>
<dbReference type="InterPro" id="IPR011006">
    <property type="entry name" value="CheY-like_superfamily"/>
</dbReference>
<dbReference type="PROSITE" id="PS00675">
    <property type="entry name" value="SIGMA54_INTERACT_1"/>
    <property type="match status" value="1"/>
</dbReference>
<evidence type="ECO:0000256" key="11">
    <source>
        <dbReference type="ARBA" id="ARBA00023159"/>
    </source>
</evidence>
<sequence length="529" mass="58159">MSERILIVDDDPIQRRLLENAISKFGFTPSCAENGQQALAILGENKPDHFSLMVLDLVMPDLDGMGVLQALRKTDIRIPVIVQTAHGGIDTAVNAMRAGAFDFVIKPISPERLQTAIRNALKVNALEEEITRIRATKNSGHTFQSIIAASPAMSRVLNLGERAAKSQIPILVEGESGVGKELIAQSIQAASDRQSKPFVTVNCGAIPDNLVESILFGHEKGAFTGAGDKHTGKFQEANGGTLFLDEVGELPLETQVKLLRALQEGEIDPVGSSKPVKVDFRLISATNQDLIQLVKDGKFREDLYYRLNVFPIRVPPLRDRKEDIPALAKFFLTRFAAEEGRKSLAQITQEAMHMLQAYDWPGNIRQLENTIFRAVVLCDGDQLTIEEFPQIATQVESYSASIIQARAPQNDTRSAPPPAQQTSDVAPLQQTDGINQNKVGTTPVDPVAANMQPATQTPEDLWGFLRLLDDEGDLKSLAELEAEIIQKALDHYDYRMSAVARQLGIGRSTLYRKLKEYGLEETSSEPKAS</sequence>
<dbReference type="Pfam" id="PF00158">
    <property type="entry name" value="Sigma54_activat"/>
    <property type="match status" value="1"/>
</dbReference>
<dbReference type="SUPFAM" id="SSF46689">
    <property type="entry name" value="Homeodomain-like"/>
    <property type="match status" value="1"/>
</dbReference>
<dbReference type="InterPro" id="IPR058031">
    <property type="entry name" value="AAA_lid_NorR"/>
</dbReference>
<feature type="modified residue" description="4-aspartylphosphate" evidence="17">
    <location>
        <position position="56"/>
    </location>
</feature>
<evidence type="ECO:0000256" key="9">
    <source>
        <dbReference type="ARBA" id="ARBA00023015"/>
    </source>
</evidence>
<dbReference type="SUPFAM" id="SSF52540">
    <property type="entry name" value="P-loop containing nucleoside triphosphate hydrolases"/>
    <property type="match status" value="1"/>
</dbReference>
<evidence type="ECO:0000313" key="21">
    <source>
        <dbReference type="Proteomes" id="UP000219439"/>
    </source>
</evidence>
<dbReference type="FunFam" id="1.10.8.60:FF:000014">
    <property type="entry name" value="DNA-binding transcriptional regulator NtrC"/>
    <property type="match status" value="1"/>
</dbReference>
<evidence type="ECO:0000256" key="16">
    <source>
        <dbReference type="ARBA" id="ARBA00043886"/>
    </source>
</evidence>
<protein>
    <recommendedName>
        <fullName evidence="2">DNA-binding transcriptional regulator NtrC</fullName>
    </recommendedName>
    <alternativeName>
        <fullName evidence="14">Nitrogen regulation protein NR(I)</fullName>
    </alternativeName>
    <alternativeName>
        <fullName evidence="15">Nitrogen regulator I</fullName>
    </alternativeName>
</protein>
<dbReference type="PROSITE" id="PS00688">
    <property type="entry name" value="SIGMA54_INTERACT_3"/>
    <property type="match status" value="1"/>
</dbReference>
<dbReference type="InterPro" id="IPR027417">
    <property type="entry name" value="P-loop_NTPase"/>
</dbReference>
<evidence type="ECO:0000256" key="7">
    <source>
        <dbReference type="ARBA" id="ARBA00022840"/>
    </source>
</evidence>
<dbReference type="Pfam" id="PF02954">
    <property type="entry name" value="HTH_8"/>
    <property type="match status" value="1"/>
</dbReference>
<dbReference type="EMBL" id="OBEL01000002">
    <property type="protein sequence ID" value="SNZ18960.1"/>
    <property type="molecule type" value="Genomic_DNA"/>
</dbReference>
<dbReference type="InterPro" id="IPR002197">
    <property type="entry name" value="HTH_Fis"/>
</dbReference>
<dbReference type="CDD" id="cd00009">
    <property type="entry name" value="AAA"/>
    <property type="match status" value="1"/>
</dbReference>
<keyword evidence="8" id="KW-0902">Two-component regulatory system</keyword>
<keyword evidence="11" id="KW-0010">Activator</keyword>
<dbReference type="PANTHER" id="PTHR32071">
    <property type="entry name" value="TRANSCRIPTIONAL REGULATORY PROTEIN"/>
    <property type="match status" value="1"/>
</dbReference>
<evidence type="ECO:0000256" key="15">
    <source>
        <dbReference type="ARBA" id="ARBA00031910"/>
    </source>
</evidence>
<keyword evidence="12" id="KW-0804">Transcription</keyword>
<evidence type="ECO:0000256" key="1">
    <source>
        <dbReference type="ARBA" id="ARBA00004496"/>
    </source>
</evidence>
<dbReference type="GO" id="GO:0043565">
    <property type="term" value="F:sequence-specific DNA binding"/>
    <property type="evidence" value="ECO:0007669"/>
    <property type="project" value="InterPro"/>
</dbReference>
<dbReference type="InterPro" id="IPR025943">
    <property type="entry name" value="Sigma_54_int_dom_ATP-bd_2"/>
</dbReference>
<evidence type="ECO:0000256" key="14">
    <source>
        <dbReference type="ARBA" id="ARBA00029881"/>
    </source>
</evidence>
<evidence type="ECO:0000256" key="13">
    <source>
        <dbReference type="ARBA" id="ARBA00023231"/>
    </source>
</evidence>
<dbReference type="PROSITE" id="PS50110">
    <property type="entry name" value="RESPONSE_REGULATORY"/>
    <property type="match status" value="1"/>
</dbReference>
<dbReference type="InterPro" id="IPR025944">
    <property type="entry name" value="Sigma_54_int_dom_CS"/>
</dbReference>
<accession>A0A285PB32</accession>
<dbReference type="SMART" id="SM00448">
    <property type="entry name" value="REC"/>
    <property type="match status" value="1"/>
</dbReference>
<keyword evidence="10 20" id="KW-0238">DNA-binding</keyword>
<dbReference type="Proteomes" id="UP000219439">
    <property type="component" value="Unassembled WGS sequence"/>
</dbReference>